<dbReference type="GO" id="GO:0003865">
    <property type="term" value="F:3-oxo-5-alpha-steroid 4-dehydrogenase activity"/>
    <property type="evidence" value="ECO:0007669"/>
    <property type="project" value="TreeGrafter"/>
</dbReference>
<dbReference type="InterPro" id="IPR001104">
    <property type="entry name" value="3-oxo-5_a-steroid_4-DH_C"/>
</dbReference>
<feature type="transmembrane region" description="Helical" evidence="5">
    <location>
        <begin position="176"/>
        <end position="197"/>
    </location>
</feature>
<dbReference type="GO" id="GO:0160198">
    <property type="term" value="F:polyprenal reductase activity"/>
    <property type="evidence" value="ECO:0007669"/>
    <property type="project" value="UniProtKB-EC"/>
</dbReference>
<evidence type="ECO:0000256" key="2">
    <source>
        <dbReference type="ARBA" id="ARBA00022692"/>
    </source>
</evidence>
<gene>
    <name evidence="8" type="ORF">B0T19DRAFT_132185</name>
</gene>
<keyword evidence="9" id="KW-1185">Reference proteome</keyword>
<feature type="transmembrane region" description="Helical" evidence="5">
    <location>
        <begin position="28"/>
        <end position="45"/>
    </location>
</feature>
<dbReference type="InterPro" id="IPR039698">
    <property type="entry name" value="Dfg10/SRD5A3"/>
</dbReference>
<keyword evidence="3 5" id="KW-1133">Transmembrane helix</keyword>
<reference evidence="8" key="2">
    <citation type="submission" date="2023-06" db="EMBL/GenBank/DDBJ databases">
        <authorList>
            <consortium name="Lawrence Berkeley National Laboratory"/>
            <person name="Haridas S."/>
            <person name="Hensen N."/>
            <person name="Bonometti L."/>
            <person name="Westerberg I."/>
            <person name="Brannstrom I.O."/>
            <person name="Guillou S."/>
            <person name="Cros-Aarteil S."/>
            <person name="Calhoun S."/>
            <person name="Kuo A."/>
            <person name="Mondo S."/>
            <person name="Pangilinan J."/>
            <person name="Riley R."/>
            <person name="Labutti K."/>
            <person name="Andreopoulos B."/>
            <person name="Lipzen A."/>
            <person name="Chen C."/>
            <person name="Yanf M."/>
            <person name="Daum C."/>
            <person name="Ng V."/>
            <person name="Clum A."/>
            <person name="Steindorff A."/>
            <person name="Ohm R."/>
            <person name="Martin F."/>
            <person name="Silar P."/>
            <person name="Natvig D."/>
            <person name="Lalanne C."/>
            <person name="Gautier V."/>
            <person name="Ament-Velasquez S.L."/>
            <person name="Kruys A."/>
            <person name="Hutchinson M.I."/>
            <person name="Powell A.J."/>
            <person name="Barry K."/>
            <person name="Miller A.N."/>
            <person name="Grigoriev I.V."/>
            <person name="Debuchy R."/>
            <person name="Gladieux P."/>
            <person name="Thoren M.H."/>
            <person name="Johannesson H."/>
        </authorList>
    </citation>
    <scope>NUCLEOTIDE SEQUENCE</scope>
    <source>
        <strain evidence="8">SMH4131-1</strain>
    </source>
</reference>
<organism evidence="8 9">
    <name type="scientific">Cercophora scortea</name>
    <dbReference type="NCBI Taxonomy" id="314031"/>
    <lineage>
        <taxon>Eukaryota</taxon>
        <taxon>Fungi</taxon>
        <taxon>Dikarya</taxon>
        <taxon>Ascomycota</taxon>
        <taxon>Pezizomycotina</taxon>
        <taxon>Sordariomycetes</taxon>
        <taxon>Sordariomycetidae</taxon>
        <taxon>Sordariales</taxon>
        <taxon>Lasiosphaeriaceae</taxon>
        <taxon>Cercophora</taxon>
    </lineage>
</organism>
<evidence type="ECO:0000259" key="7">
    <source>
        <dbReference type="Pfam" id="PF02544"/>
    </source>
</evidence>
<feature type="region of interest" description="Disordered" evidence="6">
    <location>
        <begin position="58"/>
        <end position="78"/>
    </location>
</feature>
<dbReference type="Proteomes" id="UP001286456">
    <property type="component" value="Unassembled WGS sequence"/>
</dbReference>
<dbReference type="GO" id="GO:0102389">
    <property type="term" value="F:polyprenol reductase activity"/>
    <property type="evidence" value="ECO:0007669"/>
    <property type="project" value="UniProtKB-UniRule"/>
</dbReference>
<protein>
    <recommendedName>
        <fullName evidence="5">Polyprenal reductase</fullName>
        <ecNumber evidence="5">1.3.1.94</ecNumber>
    </recommendedName>
</protein>
<feature type="transmembrane region" description="Helical" evidence="5">
    <location>
        <begin position="98"/>
        <end position="116"/>
    </location>
</feature>
<evidence type="ECO:0000256" key="5">
    <source>
        <dbReference type="RuleBase" id="RU367081"/>
    </source>
</evidence>
<dbReference type="GO" id="GO:0006488">
    <property type="term" value="P:dolichol-linked oligosaccharide biosynthetic process"/>
    <property type="evidence" value="ECO:0007669"/>
    <property type="project" value="UniProtKB-UniRule"/>
</dbReference>
<dbReference type="GO" id="GO:0005789">
    <property type="term" value="C:endoplasmic reticulum membrane"/>
    <property type="evidence" value="ECO:0007669"/>
    <property type="project" value="UniProtKB-SubCell"/>
</dbReference>
<proteinExistence type="inferred from homology"/>
<evidence type="ECO:0000256" key="1">
    <source>
        <dbReference type="ARBA" id="ARBA00004127"/>
    </source>
</evidence>
<keyword evidence="5" id="KW-0560">Oxidoreductase</keyword>
<feature type="domain" description="3-oxo-5-alpha-steroid 4-dehydrogenase C-terminal" evidence="7">
    <location>
        <begin position="217"/>
        <end position="328"/>
    </location>
</feature>
<evidence type="ECO:0000256" key="6">
    <source>
        <dbReference type="SAM" id="MobiDB-lite"/>
    </source>
</evidence>
<dbReference type="PANTHER" id="PTHR14624:SF0">
    <property type="entry name" value="POLYPRENOL REDUCTASE"/>
    <property type="match status" value="1"/>
</dbReference>
<evidence type="ECO:0000313" key="9">
    <source>
        <dbReference type="Proteomes" id="UP001286456"/>
    </source>
</evidence>
<comment type="caution">
    <text evidence="8">The sequence shown here is derived from an EMBL/GenBank/DDBJ whole genome shotgun (WGS) entry which is preliminary data.</text>
</comment>
<dbReference type="PANTHER" id="PTHR14624">
    <property type="entry name" value="DFG10 PROTEIN"/>
    <property type="match status" value="1"/>
</dbReference>
<comment type="function">
    <text evidence="5">Plays a key role in early steps of protein N-linked glycosylation by being involved in the conversion of polyprenol into dolichol. Acts as a polyprenal reductase that mediates the reduction of polyprenal into dolichal in a NADP-dependent mechanism. Dolichols are required for the synthesis of dolichol-linked monosaccharides and the oligosaccharide precursor used for N-glycosylation.</text>
</comment>
<feature type="compositionally biased region" description="Basic and acidic residues" evidence="6">
    <location>
        <begin position="58"/>
        <end position="69"/>
    </location>
</feature>
<comment type="catalytic activity">
    <reaction evidence="5">
        <text>a di-trans,poly-cis-dolichal + NADP(+) = a di-trans,poly-cis-polyprenal + NADPH + H(+)</text>
        <dbReference type="Rhea" id="RHEA:80727"/>
        <dbReference type="Rhea" id="RHEA-COMP:19536"/>
        <dbReference type="Rhea" id="RHEA-COMP:19537"/>
        <dbReference type="ChEBI" id="CHEBI:15378"/>
        <dbReference type="ChEBI" id="CHEBI:57783"/>
        <dbReference type="ChEBI" id="CHEBI:58349"/>
        <dbReference type="ChEBI" id="CHEBI:231623"/>
        <dbReference type="ChEBI" id="CHEBI:231637"/>
        <dbReference type="EC" id="1.3.1.94"/>
    </reaction>
    <physiologicalReaction direction="right-to-left" evidence="5">
        <dbReference type="Rhea" id="RHEA:80729"/>
    </physiologicalReaction>
</comment>
<comment type="similarity">
    <text evidence="5">Belongs to the steroid 5-alpha reductase family. Polyprenal reductase subfamily.</text>
</comment>
<dbReference type="PROSITE" id="PS50244">
    <property type="entry name" value="S5A_REDUCTASE"/>
    <property type="match status" value="1"/>
</dbReference>
<comment type="subcellular location">
    <subcellularLocation>
        <location evidence="1">Endomembrane system</location>
        <topology evidence="1">Multi-pass membrane protein</topology>
    </subcellularLocation>
    <subcellularLocation>
        <location evidence="5">Endoplasmic reticulum membrane</location>
    </subcellularLocation>
</comment>
<evidence type="ECO:0000313" key="8">
    <source>
        <dbReference type="EMBL" id="KAK3333640.1"/>
    </source>
</evidence>
<dbReference type="AlphaFoldDB" id="A0AAE0IZ86"/>
<reference evidence="8" key="1">
    <citation type="journal article" date="2023" name="Mol. Phylogenet. Evol.">
        <title>Genome-scale phylogeny and comparative genomics of the fungal order Sordariales.</title>
        <authorList>
            <person name="Hensen N."/>
            <person name="Bonometti L."/>
            <person name="Westerberg I."/>
            <person name="Brannstrom I.O."/>
            <person name="Guillou S."/>
            <person name="Cros-Aarteil S."/>
            <person name="Calhoun S."/>
            <person name="Haridas S."/>
            <person name="Kuo A."/>
            <person name="Mondo S."/>
            <person name="Pangilinan J."/>
            <person name="Riley R."/>
            <person name="LaButti K."/>
            <person name="Andreopoulos B."/>
            <person name="Lipzen A."/>
            <person name="Chen C."/>
            <person name="Yan M."/>
            <person name="Daum C."/>
            <person name="Ng V."/>
            <person name="Clum A."/>
            <person name="Steindorff A."/>
            <person name="Ohm R.A."/>
            <person name="Martin F."/>
            <person name="Silar P."/>
            <person name="Natvig D.O."/>
            <person name="Lalanne C."/>
            <person name="Gautier V."/>
            <person name="Ament-Velasquez S.L."/>
            <person name="Kruys A."/>
            <person name="Hutchinson M.I."/>
            <person name="Powell A.J."/>
            <person name="Barry K."/>
            <person name="Miller A.N."/>
            <person name="Grigoriev I.V."/>
            <person name="Debuchy R."/>
            <person name="Gladieux P."/>
            <person name="Hiltunen Thoren M."/>
            <person name="Johannesson H."/>
        </authorList>
    </citation>
    <scope>NUCLEOTIDE SEQUENCE</scope>
    <source>
        <strain evidence="8">SMH4131-1</strain>
    </source>
</reference>
<keyword evidence="4 5" id="KW-0472">Membrane</keyword>
<name>A0AAE0IZ86_9PEZI</name>
<dbReference type="Pfam" id="PF02544">
    <property type="entry name" value="Steroid_dh"/>
    <property type="match status" value="1"/>
</dbReference>
<evidence type="ECO:0000256" key="3">
    <source>
        <dbReference type="ARBA" id="ARBA00022989"/>
    </source>
</evidence>
<dbReference type="EMBL" id="JAUEPO010000002">
    <property type="protein sequence ID" value="KAK3333640.1"/>
    <property type="molecule type" value="Genomic_DNA"/>
</dbReference>
<keyword evidence="2 5" id="KW-0812">Transmembrane</keyword>
<dbReference type="EC" id="1.3.1.94" evidence="5"/>
<keyword evidence="5" id="KW-0521">NADP</keyword>
<comment type="pathway">
    <text evidence="5">Protein modification; protein glycosylation.</text>
</comment>
<accession>A0AAE0IZ86</accession>
<dbReference type="GO" id="GO:0016095">
    <property type="term" value="P:polyprenol catabolic process"/>
    <property type="evidence" value="ECO:0007669"/>
    <property type="project" value="UniProtKB-UniRule"/>
</dbReference>
<evidence type="ECO:0000256" key="4">
    <source>
        <dbReference type="ARBA" id="ARBA00023136"/>
    </source>
</evidence>
<sequence>MGWELFDYASGHNLAGTLRTVPPSTWCQAFYLFAAGGVMVVAAAPREARTLLVDYGARKSHDSPTENRKGTSPQSPAHRGRALSLIAVVTSWGQVPHAWFSAFYVVSLVGSLFWLVQYFTNGTVLNSIASNQAAAPGPSATLEQVTVAWAVMFLQASRRLYEHAAVLGHSSSKMWVVHWLLGLCFYLFTSVAIWAEGSRAILDRSASETGNLALFLKIAAGIPCFLFAWVNQYRCHKHLAGLKKYSLPDWGLFRHLICPHYTCECLLYLSLAVIAAPEGHLCNKTLLCALTFVLVNLGVTASGTRKWYIERFGIQAVAEKWNMIPFVF</sequence>
<feature type="transmembrane region" description="Helical" evidence="5">
    <location>
        <begin position="209"/>
        <end position="230"/>
    </location>
</feature>
<keyword evidence="5" id="KW-0256">Endoplasmic reticulum</keyword>